<dbReference type="InterPro" id="IPR050766">
    <property type="entry name" value="Bact_Lucif_Oxidored"/>
</dbReference>
<dbReference type="OrthoDB" id="7903015at2"/>
<dbReference type="Proteomes" id="UP000199558">
    <property type="component" value="Unassembled WGS sequence"/>
</dbReference>
<evidence type="ECO:0000313" key="4">
    <source>
        <dbReference type="EMBL" id="SBT66166.1"/>
    </source>
</evidence>
<keyword evidence="2 4" id="KW-0503">Monooxygenase</keyword>
<evidence type="ECO:0000313" key="5">
    <source>
        <dbReference type="Proteomes" id="UP000199558"/>
    </source>
</evidence>
<gene>
    <name evidence="4" type="ORF">GA0070622_3183</name>
</gene>
<dbReference type="PANTHER" id="PTHR30137:SF8">
    <property type="entry name" value="BLR5498 PROTEIN"/>
    <property type="match status" value="1"/>
</dbReference>
<evidence type="ECO:0000259" key="3">
    <source>
        <dbReference type="Pfam" id="PF00296"/>
    </source>
</evidence>
<dbReference type="AlphaFoldDB" id="A0A1A9BAS8"/>
<feature type="domain" description="Luciferase-like" evidence="3">
    <location>
        <begin position="1"/>
        <end position="297"/>
    </location>
</feature>
<organism evidence="4 5">
    <name type="scientific">Micromonospora sediminicola</name>
    <dbReference type="NCBI Taxonomy" id="946078"/>
    <lineage>
        <taxon>Bacteria</taxon>
        <taxon>Bacillati</taxon>
        <taxon>Actinomycetota</taxon>
        <taxon>Actinomycetes</taxon>
        <taxon>Micromonosporales</taxon>
        <taxon>Micromonosporaceae</taxon>
        <taxon>Micromonospora</taxon>
    </lineage>
</organism>
<protein>
    <submittedName>
        <fullName evidence="4">Flavin-dependent oxidoreductase, luciferase family (Includes alkanesulfonate monooxygenase SsuD and methylene tetrahydromethanopterin reductase)</fullName>
    </submittedName>
</protein>
<sequence>MRAHLFLLAGQHPGHDHAGALADAHAYGLAAEAAGYAGVWLAEHHFVPYGVCPSAVAFAAHLLGATRRITVGTAACVLSDRHPVALAEEAALLDALSGGRFRLGVGRGGPWVDLEVFGTGPDRYAFGLPDALEILHRWLSGAAEVAGVGRFPFRAVRVVPRPPAPIPFWVAATSPDTVDLAARYGRPVLLGLHADLPEKAALLRRYARVAAEHGHDPAEVPHASAHLAWVADSDAEAAGTVRDHLPGLLAGARRHIRLDGAPAGPADPQAYADHLTAIHPVGAPDRCRERVAAAAALPGVRHLLFQVEVTGDRRRTLSTVDRFAAEVLALP</sequence>
<dbReference type="InterPro" id="IPR036661">
    <property type="entry name" value="Luciferase-like_sf"/>
</dbReference>
<evidence type="ECO:0000256" key="2">
    <source>
        <dbReference type="ARBA" id="ARBA00023033"/>
    </source>
</evidence>
<keyword evidence="1" id="KW-0560">Oxidoreductase</keyword>
<name>A0A1A9BAS8_9ACTN</name>
<accession>A0A1A9BAS8</accession>
<keyword evidence="5" id="KW-1185">Reference proteome</keyword>
<dbReference type="Pfam" id="PF00296">
    <property type="entry name" value="Bac_luciferase"/>
    <property type="match status" value="1"/>
</dbReference>
<dbReference type="STRING" id="946078.GA0070622_3183"/>
<proteinExistence type="predicted"/>
<dbReference type="Gene3D" id="3.20.20.30">
    <property type="entry name" value="Luciferase-like domain"/>
    <property type="match status" value="1"/>
</dbReference>
<dbReference type="InterPro" id="IPR011251">
    <property type="entry name" value="Luciferase-like_dom"/>
</dbReference>
<evidence type="ECO:0000256" key="1">
    <source>
        <dbReference type="ARBA" id="ARBA00023002"/>
    </source>
</evidence>
<dbReference type="SUPFAM" id="SSF51679">
    <property type="entry name" value="Bacterial luciferase-like"/>
    <property type="match status" value="1"/>
</dbReference>
<dbReference type="GO" id="GO:0016705">
    <property type="term" value="F:oxidoreductase activity, acting on paired donors, with incorporation or reduction of molecular oxygen"/>
    <property type="evidence" value="ECO:0007669"/>
    <property type="project" value="InterPro"/>
</dbReference>
<dbReference type="PANTHER" id="PTHR30137">
    <property type="entry name" value="LUCIFERASE-LIKE MONOOXYGENASE"/>
    <property type="match status" value="1"/>
</dbReference>
<reference evidence="5" key="1">
    <citation type="submission" date="2016-06" db="EMBL/GenBank/DDBJ databases">
        <authorList>
            <person name="Varghese N."/>
            <person name="Submissions Spin"/>
        </authorList>
    </citation>
    <scope>NUCLEOTIDE SEQUENCE [LARGE SCALE GENOMIC DNA]</scope>
    <source>
        <strain evidence="5">DSM 45794</strain>
    </source>
</reference>
<dbReference type="GO" id="GO:0004497">
    <property type="term" value="F:monooxygenase activity"/>
    <property type="evidence" value="ECO:0007669"/>
    <property type="project" value="UniProtKB-KW"/>
</dbReference>
<dbReference type="GO" id="GO:0005829">
    <property type="term" value="C:cytosol"/>
    <property type="evidence" value="ECO:0007669"/>
    <property type="project" value="TreeGrafter"/>
</dbReference>
<dbReference type="EMBL" id="FLRH01000003">
    <property type="protein sequence ID" value="SBT66166.1"/>
    <property type="molecule type" value="Genomic_DNA"/>
</dbReference>